<dbReference type="Proteomes" id="UP001362999">
    <property type="component" value="Unassembled WGS sequence"/>
</dbReference>
<feature type="compositionally biased region" description="Basic and acidic residues" evidence="1">
    <location>
        <begin position="17"/>
        <end position="58"/>
    </location>
</feature>
<comment type="caution">
    <text evidence="2">The sequence shown here is derived from an EMBL/GenBank/DDBJ whole genome shotgun (WGS) entry which is preliminary data.</text>
</comment>
<protein>
    <submittedName>
        <fullName evidence="2">Uncharacterized protein</fullName>
    </submittedName>
</protein>
<accession>A0AAW0AV25</accession>
<organism evidence="2 3">
    <name type="scientific">Favolaschia claudopus</name>
    <dbReference type="NCBI Taxonomy" id="2862362"/>
    <lineage>
        <taxon>Eukaryota</taxon>
        <taxon>Fungi</taxon>
        <taxon>Dikarya</taxon>
        <taxon>Basidiomycota</taxon>
        <taxon>Agaricomycotina</taxon>
        <taxon>Agaricomycetes</taxon>
        <taxon>Agaricomycetidae</taxon>
        <taxon>Agaricales</taxon>
        <taxon>Marasmiineae</taxon>
        <taxon>Mycenaceae</taxon>
        <taxon>Favolaschia</taxon>
    </lineage>
</organism>
<feature type="compositionally biased region" description="Polar residues" evidence="1">
    <location>
        <begin position="64"/>
        <end position="77"/>
    </location>
</feature>
<proteinExistence type="predicted"/>
<dbReference type="EMBL" id="JAWWNJ010000049">
    <property type="protein sequence ID" value="KAK7016975.1"/>
    <property type="molecule type" value="Genomic_DNA"/>
</dbReference>
<feature type="region of interest" description="Disordered" evidence="1">
    <location>
        <begin position="1"/>
        <end position="77"/>
    </location>
</feature>
<keyword evidence="3" id="KW-1185">Reference proteome</keyword>
<evidence type="ECO:0000313" key="2">
    <source>
        <dbReference type="EMBL" id="KAK7016975.1"/>
    </source>
</evidence>
<evidence type="ECO:0000256" key="1">
    <source>
        <dbReference type="SAM" id="MobiDB-lite"/>
    </source>
</evidence>
<name>A0AAW0AV25_9AGAR</name>
<sequence>MAINKDDGISVVRVGSKTRDPTQARAFEPDPTRPRPELNEGRGSDLKIDFVRIPRENGGKSNVDRQNPNPITSHDPNTAILTAGYEQSTLNPSRVYRESKMTSLKAIPIAEEVS</sequence>
<evidence type="ECO:0000313" key="3">
    <source>
        <dbReference type="Proteomes" id="UP001362999"/>
    </source>
</evidence>
<dbReference type="AlphaFoldDB" id="A0AAW0AV25"/>
<reference evidence="2 3" key="1">
    <citation type="journal article" date="2024" name="J Genomics">
        <title>Draft genome sequencing and assembly of Favolaschia claudopus CIRM-BRFM 2984 isolated from oak limbs.</title>
        <authorList>
            <person name="Navarro D."/>
            <person name="Drula E."/>
            <person name="Chaduli D."/>
            <person name="Cazenave R."/>
            <person name="Ahrendt S."/>
            <person name="Wang J."/>
            <person name="Lipzen A."/>
            <person name="Daum C."/>
            <person name="Barry K."/>
            <person name="Grigoriev I.V."/>
            <person name="Favel A."/>
            <person name="Rosso M.N."/>
            <person name="Martin F."/>
        </authorList>
    </citation>
    <scope>NUCLEOTIDE SEQUENCE [LARGE SCALE GENOMIC DNA]</scope>
    <source>
        <strain evidence="2 3">CIRM-BRFM 2984</strain>
    </source>
</reference>
<gene>
    <name evidence="2" type="ORF">R3P38DRAFT_2785666</name>
</gene>